<dbReference type="PANTHER" id="PTHR11439:SF495">
    <property type="entry name" value="REVERSE TRANSCRIPTASE, RNA-DEPENDENT DNA POLYMERASE-RELATED"/>
    <property type="match status" value="1"/>
</dbReference>
<dbReference type="Proteomes" id="UP001151760">
    <property type="component" value="Unassembled WGS sequence"/>
</dbReference>
<evidence type="ECO:0000256" key="2">
    <source>
        <dbReference type="SAM" id="MobiDB-lite"/>
    </source>
</evidence>
<evidence type="ECO:0000313" key="4">
    <source>
        <dbReference type="Proteomes" id="UP001151760"/>
    </source>
</evidence>
<keyword evidence="4" id="KW-1185">Reference proteome</keyword>
<keyword evidence="1" id="KW-0175">Coiled coil</keyword>
<dbReference type="PANTHER" id="PTHR11439">
    <property type="entry name" value="GAG-POL-RELATED RETROTRANSPOSON"/>
    <property type="match status" value="1"/>
</dbReference>
<evidence type="ECO:0000313" key="3">
    <source>
        <dbReference type="EMBL" id="GJT85955.1"/>
    </source>
</evidence>
<proteinExistence type="predicted"/>
<sequence length="645" mass="73292">MTTSHSDSRLLVSCHLEGKTHRTCIHAFMPCFLSHEEPTEFLKLLVIPRWVGGQCKGYSYSSSYKNGKVFYVDLPKGHRAILMTSSWIYQEGALWKSFEKLMKDKFSDDSHGNLPSFGGFQSMKGTLKILQHLDQICMFADSPLELVAYTDSDYAGATLDRKSTTGGCQFLGNRLISWQCKKQTVVATSTTEAEYVAAASCCGQLILLTKGFDAEQTAPGKELSNPLTVDSLLKTIWSSIAPCYYNEALASPEQTATAMASPRQTANGQEVDLFPNMLDAAESSPSPSKITSSPSPTPSSSPTPAPSPTPPSPPHPSPSQHSPPQPGTEYPPPTPHDSPLHAVHSHGREEGNKGWNSRRQFPFLFFQDTEVVNMILPNRVGRRSAEKRKDKGKGIMTEEEPKKKSKKEIEQERLSYAEALRLEEQMNEEQRAQIARDAEIARQWEEEEKKKAMDEKKKVPYRLKVIRTSNQEGRRSILEKQQGKRQKLESKMRKKNFKTFLDIVPREEVPITLNLYQQVSLLYIGNKCVTETYMYYQLLQRLCKAQEKYNILINCFRILTEWIRATIHVRMNEILEKTNMNTIFELRLHEICGIHIIVDEQWTAIHMLTEKEVSLESRDVVKDCLSTKLEVDHGKFSNAFELLRF</sequence>
<dbReference type="CDD" id="cd09272">
    <property type="entry name" value="RNase_HI_RT_Ty1"/>
    <property type="match status" value="1"/>
</dbReference>
<organism evidence="3 4">
    <name type="scientific">Tanacetum coccineum</name>
    <dbReference type="NCBI Taxonomy" id="301880"/>
    <lineage>
        <taxon>Eukaryota</taxon>
        <taxon>Viridiplantae</taxon>
        <taxon>Streptophyta</taxon>
        <taxon>Embryophyta</taxon>
        <taxon>Tracheophyta</taxon>
        <taxon>Spermatophyta</taxon>
        <taxon>Magnoliopsida</taxon>
        <taxon>eudicotyledons</taxon>
        <taxon>Gunneridae</taxon>
        <taxon>Pentapetalae</taxon>
        <taxon>asterids</taxon>
        <taxon>campanulids</taxon>
        <taxon>Asterales</taxon>
        <taxon>Asteraceae</taxon>
        <taxon>Asteroideae</taxon>
        <taxon>Anthemideae</taxon>
        <taxon>Anthemidinae</taxon>
        <taxon>Tanacetum</taxon>
    </lineage>
</organism>
<feature type="region of interest" description="Disordered" evidence="2">
    <location>
        <begin position="279"/>
        <end position="355"/>
    </location>
</feature>
<dbReference type="EMBL" id="BQNB010019501">
    <property type="protein sequence ID" value="GJT85955.1"/>
    <property type="molecule type" value="Genomic_DNA"/>
</dbReference>
<feature type="coiled-coil region" evidence="1">
    <location>
        <begin position="427"/>
        <end position="498"/>
    </location>
</feature>
<name>A0ABQ5HDI8_9ASTR</name>
<protein>
    <submittedName>
        <fullName evidence="3">Uncharacterized protein</fullName>
    </submittedName>
</protein>
<gene>
    <name evidence="3" type="ORF">Tco_1067672</name>
</gene>
<reference evidence="3" key="2">
    <citation type="submission" date="2022-01" db="EMBL/GenBank/DDBJ databases">
        <authorList>
            <person name="Yamashiro T."/>
            <person name="Shiraishi A."/>
            <person name="Satake H."/>
            <person name="Nakayama K."/>
        </authorList>
    </citation>
    <scope>NUCLEOTIDE SEQUENCE</scope>
</reference>
<comment type="caution">
    <text evidence="3">The sequence shown here is derived from an EMBL/GenBank/DDBJ whole genome shotgun (WGS) entry which is preliminary data.</text>
</comment>
<feature type="compositionally biased region" description="Pro residues" evidence="2">
    <location>
        <begin position="295"/>
        <end position="336"/>
    </location>
</feature>
<feature type="compositionally biased region" description="Basic and acidic residues" evidence="2">
    <location>
        <begin position="383"/>
        <end position="393"/>
    </location>
</feature>
<evidence type="ECO:0000256" key="1">
    <source>
        <dbReference type="SAM" id="Coils"/>
    </source>
</evidence>
<reference evidence="3" key="1">
    <citation type="journal article" date="2022" name="Int. J. Mol. Sci.">
        <title>Draft Genome of Tanacetum Coccineum: Genomic Comparison of Closely Related Tanacetum-Family Plants.</title>
        <authorList>
            <person name="Yamashiro T."/>
            <person name="Shiraishi A."/>
            <person name="Nakayama K."/>
            <person name="Satake H."/>
        </authorList>
    </citation>
    <scope>NUCLEOTIDE SEQUENCE</scope>
</reference>
<accession>A0ABQ5HDI8</accession>
<feature type="compositionally biased region" description="Low complexity" evidence="2">
    <location>
        <begin position="283"/>
        <end position="294"/>
    </location>
</feature>
<feature type="region of interest" description="Disordered" evidence="2">
    <location>
        <begin position="382"/>
        <end position="410"/>
    </location>
</feature>
<feature type="compositionally biased region" description="Basic and acidic residues" evidence="2">
    <location>
        <begin position="399"/>
        <end position="410"/>
    </location>
</feature>